<comment type="similarity">
    <text evidence="1">Belongs to the VgrG protein family.</text>
</comment>
<feature type="domain" description="DUF2345" evidence="5">
    <location>
        <begin position="693"/>
        <end position="840"/>
    </location>
</feature>
<feature type="domain" description="Putative type VI secretion system Rhs element associated Vgr" evidence="6">
    <location>
        <begin position="564"/>
        <end position="671"/>
    </location>
</feature>
<dbReference type="NCBIfam" id="TIGR01646">
    <property type="entry name" value="vgr_GE"/>
    <property type="match status" value="1"/>
</dbReference>
<dbReference type="InterPro" id="IPR006533">
    <property type="entry name" value="T6SS_Vgr_RhsGE"/>
</dbReference>
<organism evidence="7 8">
    <name type="scientific">Acinetobacter johnsonii</name>
    <dbReference type="NCBI Taxonomy" id="40214"/>
    <lineage>
        <taxon>Bacteria</taxon>
        <taxon>Pseudomonadati</taxon>
        <taxon>Pseudomonadota</taxon>
        <taxon>Gammaproteobacteria</taxon>
        <taxon>Moraxellales</taxon>
        <taxon>Moraxellaceae</taxon>
        <taxon>Acinetobacter</taxon>
    </lineage>
</organism>
<evidence type="ECO:0000313" key="7">
    <source>
        <dbReference type="EMBL" id="MDH0827133.1"/>
    </source>
</evidence>
<dbReference type="Pfam" id="PF13296">
    <property type="entry name" value="T6SS_Vgr"/>
    <property type="match status" value="1"/>
</dbReference>
<dbReference type="Gene3D" id="4.10.220.110">
    <property type="match status" value="1"/>
</dbReference>
<reference evidence="7" key="1">
    <citation type="submission" date="2022-09" db="EMBL/GenBank/DDBJ databases">
        <title>Intensive care unit water sources are persistently colonized with multi-drug resistant bacteria and are the site of extensive horizontal gene transfer of antibiotic resistance genes.</title>
        <authorList>
            <person name="Diorio-Toth L."/>
        </authorList>
    </citation>
    <scope>NUCLEOTIDE SEQUENCE</scope>
    <source>
        <strain evidence="7">GD03885</strain>
    </source>
</reference>
<dbReference type="SUPFAM" id="SSF69279">
    <property type="entry name" value="Phage tail proteins"/>
    <property type="match status" value="1"/>
</dbReference>
<dbReference type="AlphaFoldDB" id="A0AA42MB87"/>
<accession>A0AA42MB87</accession>
<dbReference type="Pfam" id="PF05954">
    <property type="entry name" value="Phage_GPD"/>
    <property type="match status" value="1"/>
</dbReference>
<keyword evidence="2" id="KW-0175">Coiled coil</keyword>
<protein>
    <submittedName>
        <fullName evidence="7">Type VI secretion system tip protein VgrG</fullName>
    </submittedName>
</protein>
<feature type="coiled-coil region" evidence="2">
    <location>
        <begin position="672"/>
        <end position="702"/>
    </location>
</feature>
<dbReference type="InterPro" id="IPR006531">
    <property type="entry name" value="Gp5/Vgr_OB"/>
</dbReference>
<evidence type="ECO:0000313" key="8">
    <source>
        <dbReference type="Proteomes" id="UP001160116"/>
    </source>
</evidence>
<evidence type="ECO:0000259" key="6">
    <source>
        <dbReference type="Pfam" id="PF13296"/>
    </source>
</evidence>
<dbReference type="InterPro" id="IPR018769">
    <property type="entry name" value="VgrG2_DUF2345"/>
</dbReference>
<dbReference type="InterPro" id="IPR037026">
    <property type="entry name" value="Vgr_OB-fold_dom_sf"/>
</dbReference>
<evidence type="ECO:0000256" key="3">
    <source>
        <dbReference type="SAM" id="MobiDB-lite"/>
    </source>
</evidence>
<sequence length="1070" mass="117848">MPNNIYAAIEQLGLSAQKRAIHIQFSNTSLNEQVFLQRIDGTHELNVGIELQLLCLSTSAHIPLKQFIGSQVAVDIVTDKSELNRISGIITKADVGASDGALTIYRLTVEDPTALWKHRRNSRVFMAKSVVDVVQTIFAEWQQRSPLFASSLTLDKSGLSKEYDVRPFMMQANELDSEFIQRLLSSEGINWLIDESQLKVSSSSEPIQPQKLRLIDDNAQYQSLERQNIRFHRSSAVESSDSITNLVGQRSIQPTSVHIQHWQANTLEVEEGAGSVQSKHNHSDNQDNASLGLEQAWHFSPAWIQDLKGEDGTTKSGNGQIEKFNQNLGHYYDLQAKQFMATSTVRDAQVGYWFELNEHPEIDQHSGSDKEFLITSKKFYNQNNLPKDLTDQITALLKQTNWQQAEIKTNNKDERQANHLVLQRRNITIVPEYNPLRQRPIASPQRAKVVGPSGDEIHVDEWGRIKVRFLFTRNEDNTHDGGAGSNDNDTDSAWVDVLTPWAGEGYGARFLPRIGEIVVIDFFDGNIDRPFVVGRIHEAQRHPSKFDNTGKLPDTKKLAGIRSKEYQGEGFGQLRFDDTTGQISTQLQSSHGATQLNLGNLSHPKETDTSEGRGEGFELRTDQWGAVRAGQGLLVSTYKQDQAKGEHLDAEVAKKQLEASQTNSKALSDIAKNQKTDEIESLEQLKEFAEQLEQKIAKFKKAVLLLNSPDGIALSTAEDIHFSADSQINQIAGDSINFSTQKNWIAQAQNKLSLFAAQGGIKAVAAQSKVEIQAQSDALDILAKKGIIISSTEDRIEISSPKEIVITGATSQITLNGSGIFPKTGGEFRVNAAQHVFQSGATASTKSSLPPPPKRGQGVLELLHDYAHGDFVKQGGYTVTDSLGKQFKGQLDDKGFVRVSGLATGAAKVVFEEDQRNPWDEASDFKRPPMWPNENDPDAQSLMGKAESVLKNAVSEAKKTLGQAFTNPETIKKTIGAASMLKDGGAKTLLPMLKQGAETQLTNQIASFVPKALGQNSKGQSIANGVQGVVASNSLEPIKNPLRQKASNTTGQSTTLINSNPMNAMNLTFK</sequence>
<dbReference type="Proteomes" id="UP001160116">
    <property type="component" value="Unassembled WGS sequence"/>
</dbReference>
<dbReference type="EMBL" id="JAOCCL010000029">
    <property type="protein sequence ID" value="MDH0827133.1"/>
    <property type="molecule type" value="Genomic_DNA"/>
</dbReference>
<feature type="compositionally biased region" description="Basic and acidic residues" evidence="3">
    <location>
        <begin position="603"/>
        <end position="618"/>
    </location>
</feature>
<dbReference type="Gene3D" id="3.55.50.10">
    <property type="entry name" value="Baseplate protein-like domains"/>
    <property type="match status" value="1"/>
</dbReference>
<dbReference type="Pfam" id="PF04717">
    <property type="entry name" value="Phage_base_V"/>
    <property type="match status" value="1"/>
</dbReference>
<dbReference type="Gene3D" id="2.40.50.230">
    <property type="entry name" value="Gp5 N-terminal domain"/>
    <property type="match status" value="1"/>
</dbReference>
<dbReference type="InterPro" id="IPR028244">
    <property type="entry name" value="T6SS_Rhs_Vgr_dom"/>
</dbReference>
<comment type="caution">
    <text evidence="7">The sequence shown here is derived from an EMBL/GenBank/DDBJ whole genome shotgun (WGS) entry which is preliminary data.</text>
</comment>
<dbReference type="NCBIfam" id="TIGR03361">
    <property type="entry name" value="VI_Rhs_Vgr"/>
    <property type="match status" value="1"/>
</dbReference>
<proteinExistence type="inferred from homology"/>
<evidence type="ECO:0000259" key="5">
    <source>
        <dbReference type="Pfam" id="PF10106"/>
    </source>
</evidence>
<dbReference type="Pfam" id="PF10106">
    <property type="entry name" value="DUF2345"/>
    <property type="match status" value="1"/>
</dbReference>
<gene>
    <name evidence="7" type="ORF">N5C97_11640</name>
</gene>
<name>A0AA42MB87_ACIJO</name>
<dbReference type="SUPFAM" id="SSF69255">
    <property type="entry name" value="gp5 N-terminal domain-like"/>
    <property type="match status" value="1"/>
</dbReference>
<evidence type="ECO:0000256" key="2">
    <source>
        <dbReference type="SAM" id="Coils"/>
    </source>
</evidence>
<dbReference type="RefSeq" id="WP_234304594.1">
    <property type="nucleotide sequence ID" value="NZ_CP090180.1"/>
</dbReference>
<dbReference type="InterPro" id="IPR017847">
    <property type="entry name" value="T6SS_RhsGE_Vgr_subset"/>
</dbReference>
<feature type="compositionally biased region" description="Polar residues" evidence="3">
    <location>
        <begin position="591"/>
        <end position="600"/>
    </location>
</feature>
<feature type="region of interest" description="Disordered" evidence="3">
    <location>
        <begin position="591"/>
        <end position="618"/>
    </location>
</feature>
<evidence type="ECO:0000256" key="1">
    <source>
        <dbReference type="ARBA" id="ARBA00005558"/>
    </source>
</evidence>
<evidence type="ECO:0000259" key="4">
    <source>
        <dbReference type="Pfam" id="PF04717"/>
    </source>
</evidence>
<feature type="domain" description="Gp5/Type VI secretion system Vgr protein OB-fold" evidence="4">
    <location>
        <begin position="488"/>
        <end position="536"/>
    </location>
</feature>
<dbReference type="Gene3D" id="2.30.110.50">
    <property type="match status" value="1"/>
</dbReference>